<evidence type="ECO:0000256" key="5">
    <source>
        <dbReference type="ARBA" id="ARBA00022679"/>
    </source>
</evidence>
<dbReference type="KEGG" id="mtc:MT1018"/>
<keyword evidence="6" id="KW-0479">Metal-binding</keyword>
<dbReference type="AlphaFoldDB" id="Q8VKA3"/>
<evidence type="ECO:0000256" key="4">
    <source>
        <dbReference type="ARBA" id="ARBA00022516"/>
    </source>
</evidence>
<dbReference type="Proteomes" id="UP000001020">
    <property type="component" value="Chromosome"/>
</dbReference>
<evidence type="ECO:0000313" key="10">
    <source>
        <dbReference type="Proteomes" id="UP000001020"/>
    </source>
</evidence>
<dbReference type="GO" id="GO:0004659">
    <property type="term" value="F:prenyltransferase activity"/>
    <property type="evidence" value="ECO:0007669"/>
    <property type="project" value="InterPro"/>
</dbReference>
<dbReference type="GO" id="GO:0008299">
    <property type="term" value="P:isoprenoid biosynthetic process"/>
    <property type="evidence" value="ECO:0007669"/>
    <property type="project" value="InterPro"/>
</dbReference>
<evidence type="ECO:0000256" key="7">
    <source>
        <dbReference type="ARBA" id="ARBA00022842"/>
    </source>
</evidence>
<keyword evidence="5 8" id="KW-0808">Transferase</keyword>
<dbReference type="GO" id="GO:0046872">
    <property type="term" value="F:metal ion binding"/>
    <property type="evidence" value="ECO:0007669"/>
    <property type="project" value="UniProtKB-KW"/>
</dbReference>
<evidence type="ECO:0000256" key="2">
    <source>
        <dbReference type="ARBA" id="ARBA00005128"/>
    </source>
</evidence>
<evidence type="ECO:0000313" key="9">
    <source>
        <dbReference type="EMBL" id="AAK45265.1"/>
    </source>
</evidence>
<organism evidence="9 10">
    <name type="scientific">Mycobacterium tuberculosis (strain CDC 1551 / Oshkosh)</name>
    <dbReference type="NCBI Taxonomy" id="83331"/>
    <lineage>
        <taxon>Bacteria</taxon>
        <taxon>Bacillati</taxon>
        <taxon>Actinomycetota</taxon>
        <taxon>Actinomycetes</taxon>
        <taxon>Mycobacteriales</taxon>
        <taxon>Mycobacteriaceae</taxon>
        <taxon>Mycobacterium</taxon>
        <taxon>Mycobacterium tuberculosis complex</taxon>
    </lineage>
</organism>
<evidence type="ECO:0000256" key="3">
    <source>
        <dbReference type="ARBA" id="ARBA00006706"/>
    </source>
</evidence>
<keyword evidence="4" id="KW-0443">Lipid metabolism</keyword>
<dbReference type="SUPFAM" id="SSF48576">
    <property type="entry name" value="Terpenoid synthases"/>
    <property type="match status" value="1"/>
</dbReference>
<dbReference type="EMBL" id="AE000516">
    <property type="protein sequence ID" value="AAK45265.1"/>
    <property type="molecule type" value="Genomic_DNA"/>
</dbReference>
<evidence type="ECO:0000256" key="6">
    <source>
        <dbReference type="ARBA" id="ARBA00022723"/>
    </source>
</evidence>
<proteinExistence type="inferred from homology"/>
<comment type="pathway">
    <text evidence="2">Isoprenoid biosynthesis.</text>
</comment>
<dbReference type="InterPro" id="IPR008949">
    <property type="entry name" value="Isoprenoid_synthase_dom_sf"/>
</dbReference>
<evidence type="ECO:0000256" key="8">
    <source>
        <dbReference type="RuleBase" id="RU004466"/>
    </source>
</evidence>
<keyword evidence="10" id="KW-1185">Reference proteome</keyword>
<reference evidence="9 10" key="1">
    <citation type="journal article" date="2002" name="J. Bacteriol.">
        <title>Whole-genome comparison of Mycobacterium tuberculosis clinical and laboratory strains.</title>
        <authorList>
            <person name="Fleischmann R.D."/>
            <person name="Alland D."/>
            <person name="Eisen J.A."/>
            <person name="Carpenter L."/>
            <person name="White O."/>
            <person name="Peterson J."/>
            <person name="DeBoy R."/>
            <person name="Dodson R."/>
            <person name="Gwinn M."/>
            <person name="Haft D."/>
            <person name="Hickey E."/>
            <person name="Kolonay J.F."/>
            <person name="Nelson W.C."/>
            <person name="Umayam L.A."/>
            <person name="Ermolaeva M."/>
            <person name="Salzberg S.L."/>
            <person name="Delcher A."/>
            <person name="Utterback T."/>
            <person name="Weidman J."/>
            <person name="Khouri H."/>
            <person name="Gill J."/>
            <person name="Mikula A."/>
            <person name="Bishai W."/>
            <person name="Jacobs Jr W.R.Jr."/>
            <person name="Venter J.C."/>
            <person name="Fraser C.M."/>
        </authorList>
    </citation>
    <scope>NUCLEOTIDE SEQUENCE [LARGE SCALE GENOMIC DNA]</scope>
    <source>
        <strain evidence="10">CDC 1551 / Oshkosh</strain>
    </source>
</reference>
<keyword evidence="4" id="KW-0444">Lipid biosynthesis</keyword>
<dbReference type="HOGENOM" id="CLU_014015_2_3_11"/>
<evidence type="ECO:0000256" key="1">
    <source>
        <dbReference type="ARBA" id="ARBA00001946"/>
    </source>
</evidence>
<accession>Q8VKA3</accession>
<protein>
    <submittedName>
        <fullName evidence="9">Polyprenyl synthetase</fullName>
    </submittedName>
</protein>
<dbReference type="CDD" id="cd00867">
    <property type="entry name" value="Trans_IPPS"/>
    <property type="match status" value="1"/>
</dbReference>
<keyword evidence="7" id="KW-0460">Magnesium</keyword>
<dbReference type="PANTHER" id="PTHR12001:SF69">
    <property type="entry name" value="ALL TRANS-POLYPRENYL-DIPHOSPHATE SYNTHASE PDSS1"/>
    <property type="match status" value="1"/>
</dbReference>
<name>Q8VKA3_MYCTO</name>
<gene>
    <name evidence="9" type="ordered locus">MT1018</name>
</gene>
<dbReference type="Gene3D" id="1.10.600.10">
    <property type="entry name" value="Farnesyl Diphosphate Synthase"/>
    <property type="match status" value="1"/>
</dbReference>
<comment type="similarity">
    <text evidence="3 8">Belongs to the FPP/GGPP synthase family.</text>
</comment>
<comment type="cofactor">
    <cofactor evidence="1">
        <name>Mg(2+)</name>
        <dbReference type="ChEBI" id="CHEBI:18420"/>
    </cofactor>
</comment>
<dbReference type="InterPro" id="IPR000092">
    <property type="entry name" value="Polyprenyl_synt"/>
</dbReference>
<dbReference type="PANTHER" id="PTHR12001">
    <property type="entry name" value="GERANYLGERANYL PYROPHOSPHATE SYNTHASE"/>
    <property type="match status" value="1"/>
</dbReference>
<dbReference type="Pfam" id="PF00348">
    <property type="entry name" value="polyprenyl_synt"/>
    <property type="match status" value="1"/>
</dbReference>
<sequence length="333" mass="35559">MRMPTATSMIPAVSLGDPQFTANVHDGIARITELINSELSQADEVMRDTVAHLVDAGGTPFRPLFTVLAAQLGSDPDGWEVTVAGAAIELMHLGTLCHDRVVDESDMSRKTPSDNTRWTNNFAILAGDYRFATASQLASRLDPEAFAVVAEAFAELITGQMRATRGPASHIDTIEHCLRVVHEKTGSLIAASGQLGAALSGAAEEQIRRVARLGRMIGAAFEISRDIIAISGDSATLSGADLGQAVHTLPMLYALREQTPDTSRLRELLAGPIHDDHVAEALTLLRCSPGIGKAKNVVAAYAAQAREELPYLPDRQPRRALATLIDHAVSACD</sequence>